<reference evidence="2 3" key="1">
    <citation type="journal article" date="2015" name="Proc. Natl. Acad. Sci. U.S.A.">
        <title>The resurrection genome of Boea hygrometrica: A blueprint for survival of dehydration.</title>
        <authorList>
            <person name="Xiao L."/>
            <person name="Yang G."/>
            <person name="Zhang L."/>
            <person name="Yang X."/>
            <person name="Zhao S."/>
            <person name="Ji Z."/>
            <person name="Zhou Q."/>
            <person name="Hu M."/>
            <person name="Wang Y."/>
            <person name="Chen M."/>
            <person name="Xu Y."/>
            <person name="Jin H."/>
            <person name="Xiao X."/>
            <person name="Hu G."/>
            <person name="Bao F."/>
            <person name="Hu Y."/>
            <person name="Wan P."/>
            <person name="Li L."/>
            <person name="Deng X."/>
            <person name="Kuang T."/>
            <person name="Xiang C."/>
            <person name="Zhu J.K."/>
            <person name="Oliver M.J."/>
            <person name="He Y."/>
        </authorList>
    </citation>
    <scope>NUCLEOTIDE SEQUENCE [LARGE SCALE GENOMIC DNA]</scope>
    <source>
        <strain evidence="3">cv. XS01</strain>
    </source>
</reference>
<dbReference type="EMBL" id="KV003917">
    <property type="protein sequence ID" value="KZV36172.1"/>
    <property type="molecule type" value="Genomic_DNA"/>
</dbReference>
<gene>
    <name evidence="2" type="ORF">F511_29174</name>
</gene>
<name>A0A2Z7BNE4_9LAMI</name>
<feature type="region of interest" description="Disordered" evidence="1">
    <location>
        <begin position="1"/>
        <end position="34"/>
    </location>
</feature>
<proteinExistence type="predicted"/>
<evidence type="ECO:0000256" key="1">
    <source>
        <dbReference type="SAM" id="MobiDB-lite"/>
    </source>
</evidence>
<dbReference type="Proteomes" id="UP000250235">
    <property type="component" value="Unassembled WGS sequence"/>
</dbReference>
<evidence type="ECO:0000313" key="2">
    <source>
        <dbReference type="EMBL" id="KZV36172.1"/>
    </source>
</evidence>
<organism evidence="2 3">
    <name type="scientific">Dorcoceras hygrometricum</name>
    <dbReference type="NCBI Taxonomy" id="472368"/>
    <lineage>
        <taxon>Eukaryota</taxon>
        <taxon>Viridiplantae</taxon>
        <taxon>Streptophyta</taxon>
        <taxon>Embryophyta</taxon>
        <taxon>Tracheophyta</taxon>
        <taxon>Spermatophyta</taxon>
        <taxon>Magnoliopsida</taxon>
        <taxon>eudicotyledons</taxon>
        <taxon>Gunneridae</taxon>
        <taxon>Pentapetalae</taxon>
        <taxon>asterids</taxon>
        <taxon>lamiids</taxon>
        <taxon>Lamiales</taxon>
        <taxon>Gesneriaceae</taxon>
        <taxon>Didymocarpoideae</taxon>
        <taxon>Trichosporeae</taxon>
        <taxon>Loxocarpinae</taxon>
        <taxon>Dorcoceras</taxon>
    </lineage>
</organism>
<evidence type="ECO:0000313" key="3">
    <source>
        <dbReference type="Proteomes" id="UP000250235"/>
    </source>
</evidence>
<sequence>MQMDGFPGELSSYPRSDSPSGYHLSSGESKELSVIPTGSWGDVVRRFTMIRWGRAQRAALLLHACGRWRTVRAAVPRQSCDGRF</sequence>
<dbReference type="AlphaFoldDB" id="A0A2Z7BNE4"/>
<accession>A0A2Z7BNE4</accession>
<protein>
    <submittedName>
        <fullName evidence="2">Uncharacterized protein</fullName>
    </submittedName>
</protein>
<keyword evidence="3" id="KW-1185">Reference proteome</keyword>